<dbReference type="Gene3D" id="1.10.630.10">
    <property type="entry name" value="Cytochrome P450"/>
    <property type="match status" value="1"/>
</dbReference>
<dbReference type="AlphaFoldDB" id="A8P3S7"/>
<comment type="caution">
    <text evidence="11">The sequence shown here is derived from an EMBL/GenBank/DDBJ whole genome shotgun (WGS) entry which is preliminary data.</text>
</comment>
<dbReference type="InterPro" id="IPR017972">
    <property type="entry name" value="Cyt_P450_CS"/>
</dbReference>
<organism evidence="11 12">
    <name type="scientific">Coprinopsis cinerea (strain Okayama-7 / 130 / ATCC MYA-4618 / FGSC 9003)</name>
    <name type="common">Inky cap fungus</name>
    <name type="synonym">Hormographiella aspergillata</name>
    <dbReference type="NCBI Taxonomy" id="240176"/>
    <lineage>
        <taxon>Eukaryota</taxon>
        <taxon>Fungi</taxon>
        <taxon>Dikarya</taxon>
        <taxon>Basidiomycota</taxon>
        <taxon>Agaricomycotina</taxon>
        <taxon>Agaricomycetes</taxon>
        <taxon>Agaricomycetidae</taxon>
        <taxon>Agaricales</taxon>
        <taxon>Agaricineae</taxon>
        <taxon>Psathyrellaceae</taxon>
        <taxon>Coprinopsis</taxon>
    </lineage>
</organism>
<evidence type="ECO:0000313" key="11">
    <source>
        <dbReference type="EMBL" id="EAU83206.2"/>
    </source>
</evidence>
<dbReference type="InterPro" id="IPR036396">
    <property type="entry name" value="Cyt_P450_sf"/>
</dbReference>
<dbReference type="InterPro" id="IPR001128">
    <property type="entry name" value="Cyt_P450"/>
</dbReference>
<comment type="cofactor">
    <cofactor evidence="1 9">
        <name>heme</name>
        <dbReference type="ChEBI" id="CHEBI:30413"/>
    </cofactor>
</comment>
<evidence type="ECO:0000256" key="3">
    <source>
        <dbReference type="ARBA" id="ARBA00010617"/>
    </source>
</evidence>
<evidence type="ECO:0000256" key="7">
    <source>
        <dbReference type="ARBA" id="ARBA00023004"/>
    </source>
</evidence>
<feature type="binding site" description="axial binding residue" evidence="9">
    <location>
        <position position="312"/>
    </location>
    <ligand>
        <name>heme</name>
        <dbReference type="ChEBI" id="CHEBI:30413"/>
    </ligand>
    <ligandPart>
        <name>Fe</name>
        <dbReference type="ChEBI" id="CHEBI:18248"/>
    </ligandPart>
</feature>
<proteinExistence type="inferred from homology"/>
<dbReference type="GO" id="GO:0020037">
    <property type="term" value="F:heme binding"/>
    <property type="evidence" value="ECO:0007669"/>
    <property type="project" value="InterPro"/>
</dbReference>
<dbReference type="STRING" id="240176.A8P3S7"/>
<keyword evidence="5 9" id="KW-0479">Metal-binding</keyword>
<dbReference type="PROSITE" id="PS00086">
    <property type="entry name" value="CYTOCHROME_P450"/>
    <property type="match status" value="1"/>
</dbReference>
<dbReference type="SUPFAM" id="SSF48264">
    <property type="entry name" value="Cytochrome P450"/>
    <property type="match status" value="1"/>
</dbReference>
<keyword evidence="12" id="KW-1185">Reference proteome</keyword>
<accession>A8P3S7</accession>
<dbReference type="CDD" id="cd11065">
    <property type="entry name" value="CYP64-like"/>
    <property type="match status" value="1"/>
</dbReference>
<dbReference type="HOGENOM" id="CLU_001570_2_0_1"/>
<dbReference type="InterPro" id="IPR002401">
    <property type="entry name" value="Cyt_P450_E_grp-I"/>
</dbReference>
<evidence type="ECO:0000313" key="12">
    <source>
        <dbReference type="Proteomes" id="UP000001861"/>
    </source>
</evidence>
<dbReference type="InterPro" id="IPR050364">
    <property type="entry name" value="Cytochrome_P450_fung"/>
</dbReference>
<keyword evidence="8 10" id="KW-0503">Monooxygenase</keyword>
<gene>
    <name evidence="11" type="ORF">CC1G_11667</name>
</gene>
<comment type="pathway">
    <text evidence="2">Secondary metabolite biosynthesis.</text>
</comment>
<dbReference type="Proteomes" id="UP000001861">
    <property type="component" value="Unassembled WGS sequence"/>
</dbReference>
<evidence type="ECO:0000256" key="9">
    <source>
        <dbReference type="PIRSR" id="PIRSR602401-1"/>
    </source>
</evidence>
<dbReference type="eggNOG" id="KOG0156">
    <property type="taxonomic scope" value="Eukaryota"/>
</dbReference>
<evidence type="ECO:0000256" key="4">
    <source>
        <dbReference type="ARBA" id="ARBA00022617"/>
    </source>
</evidence>
<dbReference type="KEGG" id="cci:CC1G_11667"/>
<evidence type="ECO:0000256" key="8">
    <source>
        <dbReference type="ARBA" id="ARBA00023033"/>
    </source>
</evidence>
<keyword evidence="7 9" id="KW-0408">Iron</keyword>
<comment type="similarity">
    <text evidence="3 10">Belongs to the cytochrome P450 family.</text>
</comment>
<dbReference type="OMA" id="GEQINDC"/>
<dbReference type="OrthoDB" id="2789670at2759"/>
<dbReference type="GeneID" id="6015198"/>
<protein>
    <submittedName>
        <fullName evidence="11">Cytochrome P450</fullName>
    </submittedName>
</protein>
<dbReference type="EMBL" id="AACS02000004">
    <property type="protein sequence ID" value="EAU83206.2"/>
    <property type="molecule type" value="Genomic_DNA"/>
</dbReference>
<evidence type="ECO:0000256" key="1">
    <source>
        <dbReference type="ARBA" id="ARBA00001971"/>
    </source>
</evidence>
<dbReference type="Pfam" id="PF00067">
    <property type="entry name" value="p450"/>
    <property type="match status" value="1"/>
</dbReference>
<dbReference type="GO" id="GO:0016705">
    <property type="term" value="F:oxidoreductase activity, acting on paired donors, with incorporation or reduction of molecular oxygen"/>
    <property type="evidence" value="ECO:0007669"/>
    <property type="project" value="InterPro"/>
</dbReference>
<dbReference type="RefSeq" id="XP_001838605.2">
    <property type="nucleotide sequence ID" value="XM_001838553.2"/>
</dbReference>
<evidence type="ECO:0000256" key="10">
    <source>
        <dbReference type="RuleBase" id="RU000461"/>
    </source>
</evidence>
<sequence length="380" mass="43104">MLHRHMEPHNPSIWHPLIEKLTRIYLKSLLAAPDKWEAHTKQLFSAIIFEMTYGIVTESCDDPFIQDMTEVTVGFGTAAAPGRFLVDAIPILKYVPSWFPGAGFKRWAAFYKDMEIKARTQPWEHVMKAMKCGTVEPCLATKMAEELPDEGDPRRAAEEERAKWVAGVIHGAGSDTTNSVSMAFFVLLATHPEVQRKAQQELDRVVGKGRLPEFSDREDLVYITAIMKELQRMHIPLLVGFPHATTTDDIYDGYFIPKGTVVLGNTWHIMHDPEIFDEPMKFKLERYIKDGKINPDTVDPGVAVFGYGRRICPGRFLSGESLWLFIACTLSLFDITPPKDGNGEPTIRYKFSQLGLARPEPYDCYLTPRSKEAEQCIHNL</sequence>
<evidence type="ECO:0000256" key="6">
    <source>
        <dbReference type="ARBA" id="ARBA00023002"/>
    </source>
</evidence>
<dbReference type="GO" id="GO:0005506">
    <property type="term" value="F:iron ion binding"/>
    <property type="evidence" value="ECO:0007669"/>
    <property type="project" value="InterPro"/>
</dbReference>
<dbReference type="PANTHER" id="PTHR46300">
    <property type="entry name" value="P450, PUTATIVE (EUROFUNG)-RELATED-RELATED"/>
    <property type="match status" value="1"/>
</dbReference>
<evidence type="ECO:0000256" key="5">
    <source>
        <dbReference type="ARBA" id="ARBA00022723"/>
    </source>
</evidence>
<dbReference type="GO" id="GO:0004497">
    <property type="term" value="F:monooxygenase activity"/>
    <property type="evidence" value="ECO:0007669"/>
    <property type="project" value="UniProtKB-KW"/>
</dbReference>
<dbReference type="PANTHER" id="PTHR46300:SF7">
    <property type="entry name" value="P450, PUTATIVE (EUROFUNG)-RELATED"/>
    <property type="match status" value="1"/>
</dbReference>
<dbReference type="VEuPathDB" id="FungiDB:CC1G_11667"/>
<dbReference type="PRINTS" id="PR00463">
    <property type="entry name" value="EP450I"/>
</dbReference>
<keyword evidence="4 9" id="KW-0349">Heme</keyword>
<dbReference type="InParanoid" id="A8P3S7"/>
<name>A8P3S7_COPC7</name>
<evidence type="ECO:0000256" key="2">
    <source>
        <dbReference type="ARBA" id="ARBA00005179"/>
    </source>
</evidence>
<reference evidence="11 12" key="1">
    <citation type="journal article" date="2010" name="Proc. Natl. Acad. Sci. U.S.A.">
        <title>Insights into evolution of multicellular fungi from the assembled chromosomes of the mushroom Coprinopsis cinerea (Coprinus cinereus).</title>
        <authorList>
            <person name="Stajich J.E."/>
            <person name="Wilke S.K."/>
            <person name="Ahren D."/>
            <person name="Au C.H."/>
            <person name="Birren B.W."/>
            <person name="Borodovsky M."/>
            <person name="Burns C."/>
            <person name="Canback B."/>
            <person name="Casselton L.A."/>
            <person name="Cheng C.K."/>
            <person name="Deng J."/>
            <person name="Dietrich F.S."/>
            <person name="Fargo D.C."/>
            <person name="Farman M.L."/>
            <person name="Gathman A.C."/>
            <person name="Goldberg J."/>
            <person name="Guigo R."/>
            <person name="Hoegger P.J."/>
            <person name="Hooker J.B."/>
            <person name="Huggins A."/>
            <person name="James T.Y."/>
            <person name="Kamada T."/>
            <person name="Kilaru S."/>
            <person name="Kodira C."/>
            <person name="Kues U."/>
            <person name="Kupfer D."/>
            <person name="Kwan H.S."/>
            <person name="Lomsadze A."/>
            <person name="Li W."/>
            <person name="Lilly W.W."/>
            <person name="Ma L.J."/>
            <person name="Mackey A.J."/>
            <person name="Manning G."/>
            <person name="Martin F."/>
            <person name="Muraguchi H."/>
            <person name="Natvig D.O."/>
            <person name="Palmerini H."/>
            <person name="Ramesh M.A."/>
            <person name="Rehmeyer C.J."/>
            <person name="Roe B.A."/>
            <person name="Shenoy N."/>
            <person name="Stanke M."/>
            <person name="Ter-Hovhannisyan V."/>
            <person name="Tunlid A."/>
            <person name="Velagapudi R."/>
            <person name="Vision T.J."/>
            <person name="Zeng Q."/>
            <person name="Zolan M.E."/>
            <person name="Pukkila P.J."/>
        </authorList>
    </citation>
    <scope>NUCLEOTIDE SEQUENCE [LARGE SCALE GENOMIC DNA]</scope>
    <source>
        <strain evidence="12">Okayama-7 / 130 / ATCC MYA-4618 / FGSC 9003</strain>
    </source>
</reference>
<keyword evidence="6 10" id="KW-0560">Oxidoreductase</keyword>